<feature type="transmembrane region" description="Helical" evidence="1">
    <location>
        <begin position="210"/>
        <end position="230"/>
    </location>
</feature>
<dbReference type="Proteomes" id="UP000028027">
    <property type="component" value="Unassembled WGS sequence"/>
</dbReference>
<protein>
    <submittedName>
        <fullName evidence="2">Putative cobalt transporter subunit protein</fullName>
    </submittedName>
</protein>
<name>A0A081S4L9_9ARCH</name>
<feature type="transmembrane region" description="Helical" evidence="1">
    <location>
        <begin position="106"/>
        <end position="124"/>
    </location>
</feature>
<dbReference type="EMBL" id="JNVL01000024">
    <property type="protein sequence ID" value="KER05872.1"/>
    <property type="molecule type" value="Genomic_DNA"/>
</dbReference>
<evidence type="ECO:0000313" key="3">
    <source>
        <dbReference type="Proteomes" id="UP000028027"/>
    </source>
</evidence>
<evidence type="ECO:0000313" key="2">
    <source>
        <dbReference type="EMBL" id="KER05872.1"/>
    </source>
</evidence>
<feature type="transmembrane region" description="Helical" evidence="1">
    <location>
        <begin position="73"/>
        <end position="94"/>
    </location>
</feature>
<feature type="transmembrane region" description="Helical" evidence="1">
    <location>
        <begin position="144"/>
        <end position="161"/>
    </location>
</feature>
<keyword evidence="1" id="KW-0472">Membrane</keyword>
<reference evidence="2 3" key="1">
    <citation type="submission" date="2014-06" db="EMBL/GenBank/DDBJ databases">
        <authorList>
            <person name="Ngugi D.K."/>
            <person name="Blom J."/>
            <person name="Alam I."/>
            <person name="Rashid M."/>
            <person name="Ba Alawi W."/>
            <person name="Zhang G."/>
            <person name="Hikmawan T."/>
            <person name="Guan Y."/>
            <person name="Antunes A."/>
            <person name="Siam R."/>
            <person name="Eldorry H."/>
            <person name="Bajic V."/>
            <person name="Stingl U."/>
        </authorList>
    </citation>
    <scope>NUCLEOTIDE SEQUENCE [LARGE SCALE GENOMIC DNA]</scope>
    <source>
        <strain evidence="2">SCGC AAA799-E16</strain>
    </source>
</reference>
<feature type="transmembrane region" description="Helical" evidence="1">
    <location>
        <begin position="173"/>
        <end position="190"/>
    </location>
</feature>
<proteinExistence type="predicted"/>
<gene>
    <name evidence="2" type="ORF">AAA799E16_01438</name>
</gene>
<dbReference type="Pfam" id="PF09490">
    <property type="entry name" value="CbtA"/>
    <property type="match status" value="1"/>
</dbReference>
<accession>A0A081S4L9</accession>
<organism evidence="2 3">
    <name type="scientific">Marine Group I thaumarchaeote SCGC AAA799-E16</name>
    <dbReference type="NCBI Taxonomy" id="1502292"/>
    <lineage>
        <taxon>Archaea</taxon>
        <taxon>Nitrososphaerota</taxon>
        <taxon>Marine Group I</taxon>
    </lineage>
</organism>
<dbReference type="PATRIC" id="fig|1502292.3.peg.1340"/>
<keyword evidence="1" id="KW-1133">Transmembrane helix</keyword>
<evidence type="ECO:0000256" key="1">
    <source>
        <dbReference type="SAM" id="Phobius"/>
    </source>
</evidence>
<keyword evidence="1" id="KW-0812">Transmembrane</keyword>
<sequence length="245" mass="26720">MMKTVIFLAIVLVSGAIAGTIHGMTNLVMVEPYLDEAIGIENQNLFASGEEEDTPQFWVEYNSYRDWQKGGQVLAGAILGTSVGALFGIVYALSRHALPGKNDLRKTLVLAGIMWLTIYLIPFLKYPANPPTVGDGETVVLRAVLYLSFIAISGFGAVGLYQLYKRLKQNTKVLAFVGYAVFIGIVFALMPPNPDEVTAPMDLVDGFRAMSAVAVSVFWVSVAVVLGSLWHKFRPDSEITLAKNQ</sequence>
<keyword evidence="3" id="KW-1185">Reference proteome</keyword>
<comment type="caution">
    <text evidence="2">The sequence shown here is derived from an EMBL/GenBank/DDBJ whole genome shotgun (WGS) entry which is preliminary data.</text>
</comment>
<dbReference type="AlphaFoldDB" id="A0A081S4L9"/>
<dbReference type="InterPro" id="IPR012666">
    <property type="entry name" value="CbtA_put"/>
</dbReference>